<evidence type="ECO:0000256" key="4">
    <source>
        <dbReference type="ARBA" id="ARBA00022801"/>
    </source>
</evidence>
<dbReference type="Pfam" id="PF00316">
    <property type="entry name" value="FBPase"/>
    <property type="match status" value="1"/>
</dbReference>
<feature type="domain" description="Fructose-1-6-bisphosphatase class 1 C-terminal" evidence="8">
    <location>
        <begin position="214"/>
        <end position="337"/>
    </location>
</feature>
<dbReference type="GO" id="GO:0006000">
    <property type="term" value="P:fructose metabolic process"/>
    <property type="evidence" value="ECO:0007669"/>
    <property type="project" value="TreeGrafter"/>
</dbReference>
<dbReference type="EMBL" id="JAMWBK010000007">
    <property type="protein sequence ID" value="KAJ8903510.1"/>
    <property type="molecule type" value="Genomic_DNA"/>
</dbReference>
<organism evidence="9 10">
    <name type="scientific">Rhodosorus marinus</name>
    <dbReference type="NCBI Taxonomy" id="101924"/>
    <lineage>
        <taxon>Eukaryota</taxon>
        <taxon>Rhodophyta</taxon>
        <taxon>Stylonematophyceae</taxon>
        <taxon>Stylonematales</taxon>
        <taxon>Stylonemataceae</taxon>
        <taxon>Rhodosorus</taxon>
    </lineage>
</organism>
<evidence type="ECO:0000259" key="7">
    <source>
        <dbReference type="Pfam" id="PF00316"/>
    </source>
</evidence>
<dbReference type="Pfam" id="PF18913">
    <property type="entry name" value="FBPase_C"/>
    <property type="match status" value="1"/>
</dbReference>
<evidence type="ECO:0000256" key="2">
    <source>
        <dbReference type="ARBA" id="ARBA00010941"/>
    </source>
</evidence>
<evidence type="ECO:0000259" key="8">
    <source>
        <dbReference type="Pfam" id="PF18913"/>
    </source>
</evidence>
<dbReference type="InterPro" id="IPR033391">
    <property type="entry name" value="FBPase_N"/>
</dbReference>
<keyword evidence="5 6" id="KW-0119">Carbohydrate metabolism</keyword>
<dbReference type="GO" id="GO:0006002">
    <property type="term" value="P:fructose 6-phosphate metabolic process"/>
    <property type="evidence" value="ECO:0007669"/>
    <property type="project" value="TreeGrafter"/>
</dbReference>
<comment type="catalytic activity">
    <reaction evidence="1">
        <text>beta-D-fructose 1,6-bisphosphate + H2O = beta-D-fructose 6-phosphate + phosphate</text>
        <dbReference type="Rhea" id="RHEA:11064"/>
        <dbReference type="ChEBI" id="CHEBI:15377"/>
        <dbReference type="ChEBI" id="CHEBI:32966"/>
        <dbReference type="ChEBI" id="CHEBI:43474"/>
        <dbReference type="ChEBI" id="CHEBI:57634"/>
        <dbReference type="EC" id="3.1.3.11"/>
    </reaction>
</comment>
<dbReference type="CDD" id="cd00354">
    <property type="entry name" value="FBPase"/>
    <property type="match status" value="1"/>
</dbReference>
<dbReference type="AlphaFoldDB" id="A0AAV8ULS8"/>
<dbReference type="Gene3D" id="3.30.540.10">
    <property type="entry name" value="Fructose-1,6-Bisphosphatase, subunit A, domain 1"/>
    <property type="match status" value="1"/>
</dbReference>
<reference evidence="9 10" key="1">
    <citation type="journal article" date="2023" name="Nat. Commun.">
        <title>Origin of minicircular mitochondrial genomes in red algae.</title>
        <authorList>
            <person name="Lee Y."/>
            <person name="Cho C.H."/>
            <person name="Lee Y.M."/>
            <person name="Park S.I."/>
            <person name="Yang J.H."/>
            <person name="West J.A."/>
            <person name="Bhattacharya D."/>
            <person name="Yoon H.S."/>
        </authorList>
    </citation>
    <scope>NUCLEOTIDE SEQUENCE [LARGE SCALE GENOMIC DNA]</scope>
    <source>
        <strain evidence="9 10">CCMP1338</strain>
        <tissue evidence="9">Whole cell</tissue>
    </source>
</reference>
<dbReference type="PIRSF" id="PIRSF500210">
    <property type="entry name" value="FBPtase"/>
    <property type="match status" value="1"/>
</dbReference>
<dbReference type="InterPro" id="IPR000146">
    <property type="entry name" value="FBPase_class-1"/>
</dbReference>
<gene>
    <name evidence="9" type="ORF">NDN08_004616</name>
</gene>
<dbReference type="GO" id="GO:0006094">
    <property type="term" value="P:gluconeogenesis"/>
    <property type="evidence" value="ECO:0007669"/>
    <property type="project" value="TreeGrafter"/>
</dbReference>
<accession>A0AAV8ULS8</accession>
<evidence type="ECO:0000256" key="1">
    <source>
        <dbReference type="ARBA" id="ARBA00001273"/>
    </source>
</evidence>
<evidence type="ECO:0000256" key="3">
    <source>
        <dbReference type="ARBA" id="ARBA00013093"/>
    </source>
</evidence>
<dbReference type="GO" id="GO:0005829">
    <property type="term" value="C:cytosol"/>
    <property type="evidence" value="ECO:0007669"/>
    <property type="project" value="TreeGrafter"/>
</dbReference>
<dbReference type="Gene3D" id="3.40.190.80">
    <property type="match status" value="1"/>
</dbReference>
<dbReference type="GO" id="GO:0005986">
    <property type="term" value="P:sucrose biosynthetic process"/>
    <property type="evidence" value="ECO:0007669"/>
    <property type="project" value="TreeGrafter"/>
</dbReference>
<comment type="caution">
    <text evidence="9">The sequence shown here is derived from an EMBL/GenBank/DDBJ whole genome shotgun (WGS) entry which is preliminary data.</text>
</comment>
<dbReference type="GO" id="GO:0030388">
    <property type="term" value="P:fructose 1,6-bisphosphate metabolic process"/>
    <property type="evidence" value="ECO:0007669"/>
    <property type="project" value="TreeGrafter"/>
</dbReference>
<dbReference type="PANTHER" id="PTHR11556:SF12">
    <property type="entry name" value="FRUCTOSE-BISPHOSPHATASE"/>
    <property type="match status" value="1"/>
</dbReference>
<dbReference type="PANTHER" id="PTHR11556">
    <property type="entry name" value="FRUCTOSE-1,6-BISPHOSPHATASE-RELATED"/>
    <property type="match status" value="1"/>
</dbReference>
<sequence>MEAFLGRPGWLDVGRCRRSVLVCVRAGTSLRSFGAERGWSVGLKEVCGAVKEGLYQTSNKVRRAGLDALLGGTADDKTNASGDSVKALDVVANDLFVDALGRCEFVNMIASEEEDDVVVKEDPNEDGYAVVFDPLDGSSNIAACIPTGTIFGVYKTTGSGPDQALQLGSKLALAGYCLYSAATILVLSDGSGTFAFTLDSETGDFVLTHPNIKVPQSGSSYSVNDGRFHDWPTGLQQYITDIKNGRGRTGRKYDTKYICSLVADVHYVLFRGGIAMNPRAHLRLVYEGNPIAFIVENAGGAASTGVGRILEVEPTKPHHRLPIFVGSRLDIEELESYDDKGGVRQMHNPGYKY</sequence>
<dbReference type="SUPFAM" id="SSF56655">
    <property type="entry name" value="Carbohydrate phosphatase"/>
    <property type="match status" value="1"/>
</dbReference>
<dbReference type="PIRSF" id="PIRSF000904">
    <property type="entry name" value="FBPtase_SBPase"/>
    <property type="match status" value="1"/>
</dbReference>
<evidence type="ECO:0000313" key="9">
    <source>
        <dbReference type="EMBL" id="KAJ8903510.1"/>
    </source>
</evidence>
<evidence type="ECO:0000256" key="6">
    <source>
        <dbReference type="RuleBase" id="RU000508"/>
    </source>
</evidence>
<dbReference type="HAMAP" id="MF_01855">
    <property type="entry name" value="FBPase_class1"/>
    <property type="match status" value="1"/>
</dbReference>
<keyword evidence="10" id="KW-1185">Reference proteome</keyword>
<keyword evidence="4 6" id="KW-0378">Hydrolase</keyword>
<evidence type="ECO:0000256" key="5">
    <source>
        <dbReference type="ARBA" id="ARBA00023277"/>
    </source>
</evidence>
<protein>
    <recommendedName>
        <fullName evidence="3">fructose-bisphosphatase</fullName>
        <ecNumber evidence="3">3.1.3.11</ecNumber>
    </recommendedName>
</protein>
<dbReference type="EC" id="3.1.3.11" evidence="3"/>
<proteinExistence type="inferred from homology"/>
<comment type="similarity">
    <text evidence="2 6">Belongs to the FBPase class 1 family.</text>
</comment>
<dbReference type="Proteomes" id="UP001157974">
    <property type="component" value="Unassembled WGS sequence"/>
</dbReference>
<dbReference type="PRINTS" id="PR00115">
    <property type="entry name" value="F16BPHPHTASE"/>
</dbReference>
<evidence type="ECO:0000313" key="10">
    <source>
        <dbReference type="Proteomes" id="UP001157974"/>
    </source>
</evidence>
<dbReference type="GO" id="GO:0042132">
    <property type="term" value="F:fructose 1,6-bisphosphate 1-phosphatase activity"/>
    <property type="evidence" value="ECO:0007669"/>
    <property type="project" value="UniProtKB-EC"/>
</dbReference>
<name>A0AAV8ULS8_9RHOD</name>
<feature type="domain" description="Fructose-1-6-bisphosphatase class I N-terminal" evidence="7">
    <location>
        <begin position="43"/>
        <end position="210"/>
    </location>
</feature>
<dbReference type="InterPro" id="IPR044015">
    <property type="entry name" value="FBPase_C_dom"/>
</dbReference>
<dbReference type="InterPro" id="IPR028343">
    <property type="entry name" value="FBPtase"/>
</dbReference>